<evidence type="ECO:0000256" key="7">
    <source>
        <dbReference type="ARBA" id="ARBA00023319"/>
    </source>
</evidence>
<protein>
    <submittedName>
        <fullName evidence="10">IGHE protein</fullName>
    </submittedName>
</protein>
<dbReference type="PROSITE" id="PS00290">
    <property type="entry name" value="IG_MHC"/>
    <property type="match status" value="2"/>
</dbReference>
<proteinExistence type="predicted"/>
<dbReference type="EMBL" id="VOAJ01001457">
    <property type="protein sequence ID" value="KAF0884900.1"/>
    <property type="molecule type" value="Genomic_DNA"/>
</dbReference>
<dbReference type="InterPro" id="IPR036179">
    <property type="entry name" value="Ig-like_dom_sf"/>
</dbReference>
<keyword evidence="4" id="KW-0964">Secreted</keyword>
<evidence type="ECO:0000256" key="3">
    <source>
        <dbReference type="ARBA" id="ARBA00022475"/>
    </source>
</evidence>
<gene>
    <name evidence="10" type="primary">Ighe</name>
    <name evidence="10" type="ORF">FOF47_R02626</name>
</gene>
<dbReference type="Proteomes" id="UP000475037">
    <property type="component" value="Unassembled WGS sequence"/>
</dbReference>
<dbReference type="GO" id="GO:0005576">
    <property type="term" value="C:extracellular region"/>
    <property type="evidence" value="ECO:0007669"/>
    <property type="project" value="UniProtKB-SubCell"/>
</dbReference>
<dbReference type="FunFam" id="2.60.40.10:FF:001690">
    <property type="entry name" value="Immunoglobulin heavy constant epsilon"/>
    <property type="match status" value="1"/>
</dbReference>
<comment type="subcellular location">
    <subcellularLocation>
        <location evidence="1">Cell membrane</location>
    </subcellularLocation>
    <subcellularLocation>
        <location evidence="2">Secreted</location>
    </subcellularLocation>
</comment>
<dbReference type="SUPFAM" id="SSF48726">
    <property type="entry name" value="Immunoglobulin"/>
    <property type="match status" value="4"/>
</dbReference>
<feature type="domain" description="Ig-like" evidence="9">
    <location>
        <begin position="345"/>
        <end position="447"/>
    </location>
</feature>
<sequence>VTIQAPTVFPLATCCKDTITSAVSVTLGCLVTSYFPMPVTVTWDAGSLNKSVVTFPATLQTSGLYTTSSHVTVWGKWATQKFTCSVAHAESTTINKTFSACAMNFIPPTVKLFHSSCNPSGDTSHTIQLLCLISGYVPGDMEVTWLVDGQKATDRFSHIDPGKQEGKVTSTHSELNITQGEWVSQKTYTCQVTYQGFIFEDNARKCTESEPRGVSTYLSPPSPLDLYVHKSPKITCLVVDLASMKGMTLTWSRESGEPVHPDSLVNKTQYNGTITVTSTLPVDATDWVEGETYQCKVTHPDLPKDIVRSIAKAPGEPRRPGEAGGPPVLQPGLTPPLSAGRRAPPEVYVFLPPEGEPEAKDKVTLTCLIQNFFPPDISVQWLRNDSPVGAEQQATTWPHKATGPSPAFFVFSRLEVSRADWEQRNVFTCQVVHEALPGSRMIKKSVSENPGK</sequence>
<evidence type="ECO:0000313" key="11">
    <source>
        <dbReference type="Proteomes" id="UP000475037"/>
    </source>
</evidence>
<organism evidence="10 11">
    <name type="scientific">Crocuta crocuta</name>
    <name type="common">Spotted hyena</name>
    <dbReference type="NCBI Taxonomy" id="9678"/>
    <lineage>
        <taxon>Eukaryota</taxon>
        <taxon>Metazoa</taxon>
        <taxon>Chordata</taxon>
        <taxon>Craniata</taxon>
        <taxon>Vertebrata</taxon>
        <taxon>Euteleostomi</taxon>
        <taxon>Mammalia</taxon>
        <taxon>Eutheria</taxon>
        <taxon>Laurasiatheria</taxon>
        <taxon>Carnivora</taxon>
        <taxon>Feliformia</taxon>
        <taxon>Hyaenidae</taxon>
        <taxon>Crocuta</taxon>
    </lineage>
</organism>
<dbReference type="Pfam" id="PF07654">
    <property type="entry name" value="C1-set"/>
    <property type="match status" value="4"/>
</dbReference>
<evidence type="ECO:0000256" key="6">
    <source>
        <dbReference type="ARBA" id="ARBA00023157"/>
    </source>
</evidence>
<evidence type="ECO:0000256" key="8">
    <source>
        <dbReference type="SAM" id="MobiDB-lite"/>
    </source>
</evidence>
<keyword evidence="7" id="KW-0393">Immunoglobulin domain</keyword>
<dbReference type="FunFam" id="2.60.40.10:FF:000463">
    <property type="entry name" value="Immunoglobulin heavy constant gamma 1"/>
    <property type="match status" value="1"/>
</dbReference>
<dbReference type="CDD" id="cd05847">
    <property type="entry name" value="IgC1_CH2_IgE"/>
    <property type="match status" value="1"/>
</dbReference>
<dbReference type="CDD" id="cd05768">
    <property type="entry name" value="IgC1_CH3_IgAGD_CH4_IgAEM"/>
    <property type="match status" value="1"/>
</dbReference>
<feature type="region of interest" description="Disordered" evidence="8">
    <location>
        <begin position="313"/>
        <end position="339"/>
    </location>
</feature>
<dbReference type="GO" id="GO:0005886">
    <property type="term" value="C:plasma membrane"/>
    <property type="evidence" value="ECO:0007669"/>
    <property type="project" value="UniProtKB-SubCell"/>
</dbReference>
<dbReference type="InterPro" id="IPR007110">
    <property type="entry name" value="Ig-like_dom"/>
</dbReference>
<evidence type="ECO:0000256" key="2">
    <source>
        <dbReference type="ARBA" id="ARBA00004613"/>
    </source>
</evidence>
<keyword evidence="6" id="KW-1015">Disulfide bond</keyword>
<dbReference type="GO" id="GO:1903131">
    <property type="term" value="P:mononuclear cell differentiation"/>
    <property type="evidence" value="ECO:0007669"/>
    <property type="project" value="UniProtKB-ARBA"/>
</dbReference>
<feature type="non-terminal residue" evidence="10">
    <location>
        <position position="452"/>
    </location>
</feature>
<dbReference type="FunFam" id="2.60.40.10:FF:001540">
    <property type="entry name" value="Immunoglobulin heavy constant gamma 1"/>
    <property type="match status" value="1"/>
</dbReference>
<evidence type="ECO:0000259" key="9">
    <source>
        <dbReference type="PROSITE" id="PS50835"/>
    </source>
</evidence>
<dbReference type="AlphaFoldDB" id="A0A6G1BAI1"/>
<dbReference type="InterPro" id="IPR050380">
    <property type="entry name" value="Immune_Resp_Modulators"/>
</dbReference>
<dbReference type="PANTHER" id="PTHR23411">
    <property type="entry name" value="TAPASIN"/>
    <property type="match status" value="1"/>
</dbReference>
<dbReference type="FunFam" id="2.60.40.10:FF:000998">
    <property type="entry name" value="Immunoglobulin heavy constant epsilon"/>
    <property type="match status" value="1"/>
</dbReference>
<dbReference type="InterPro" id="IPR013783">
    <property type="entry name" value="Ig-like_fold"/>
</dbReference>
<feature type="non-terminal residue" evidence="10">
    <location>
        <position position="1"/>
    </location>
</feature>
<accession>A0A6G1BAI1</accession>
<evidence type="ECO:0000313" key="10">
    <source>
        <dbReference type="EMBL" id="KAF0884900.1"/>
    </source>
</evidence>
<dbReference type="InterPro" id="IPR003006">
    <property type="entry name" value="Ig/MHC_CS"/>
</dbReference>
<keyword evidence="3" id="KW-1003">Cell membrane</keyword>
<evidence type="ECO:0000256" key="4">
    <source>
        <dbReference type="ARBA" id="ARBA00022525"/>
    </source>
</evidence>
<feature type="domain" description="Ig-like" evidence="9">
    <location>
        <begin position="107"/>
        <end position="215"/>
    </location>
</feature>
<name>A0A6G1BAI1_CROCR</name>
<evidence type="ECO:0000256" key="5">
    <source>
        <dbReference type="ARBA" id="ARBA00023136"/>
    </source>
</evidence>
<keyword evidence="11" id="KW-1185">Reference proteome</keyword>
<comment type="caution">
    <text evidence="10">The sequence shown here is derived from an EMBL/GenBank/DDBJ whole genome shotgun (WGS) entry which is preliminary data.</text>
</comment>
<dbReference type="SMR" id="A0A6G1BAI1"/>
<feature type="domain" description="Ig-like" evidence="9">
    <location>
        <begin position="6"/>
        <end position="95"/>
    </location>
</feature>
<dbReference type="PROSITE" id="PS50835">
    <property type="entry name" value="IG_LIKE"/>
    <property type="match status" value="4"/>
</dbReference>
<dbReference type="Gene3D" id="2.60.40.10">
    <property type="entry name" value="Immunoglobulins"/>
    <property type="match status" value="4"/>
</dbReference>
<evidence type="ECO:0000256" key="1">
    <source>
        <dbReference type="ARBA" id="ARBA00004236"/>
    </source>
</evidence>
<dbReference type="GO" id="GO:0042113">
    <property type="term" value="P:B cell activation"/>
    <property type="evidence" value="ECO:0007669"/>
    <property type="project" value="UniProtKB-ARBA"/>
</dbReference>
<dbReference type="InterPro" id="IPR003597">
    <property type="entry name" value="Ig_C1-set"/>
</dbReference>
<dbReference type="SMART" id="SM00407">
    <property type="entry name" value="IGc1"/>
    <property type="match status" value="4"/>
</dbReference>
<reference evidence="10 11" key="1">
    <citation type="submission" date="2019-11" db="EMBL/GenBank/DDBJ databases">
        <authorList>
            <person name="Yang C."/>
            <person name="Li F."/>
        </authorList>
    </citation>
    <scope>NUCLEOTIDE SEQUENCE [LARGE SCALE GENOMIC DNA]</scope>
    <source>
        <strain evidence="10">KB4526</strain>
        <tissue evidence="10">Muscle</tissue>
    </source>
</reference>
<feature type="domain" description="Ig-like" evidence="9">
    <location>
        <begin position="221"/>
        <end position="311"/>
    </location>
</feature>
<keyword evidence="5" id="KW-0472">Membrane</keyword>